<dbReference type="GO" id="GO:0016810">
    <property type="term" value="F:hydrolase activity, acting on carbon-nitrogen (but not peptide) bonds"/>
    <property type="evidence" value="ECO:0007669"/>
    <property type="project" value="InterPro"/>
</dbReference>
<feature type="domain" description="Amidohydrolase-related" evidence="1">
    <location>
        <begin position="53"/>
        <end position="385"/>
    </location>
</feature>
<gene>
    <name evidence="2" type="ORF">CDO51_08800</name>
</gene>
<dbReference type="InterPro" id="IPR032466">
    <property type="entry name" value="Metal_Hydrolase"/>
</dbReference>
<comment type="caution">
    <text evidence="2">The sequence shown here is derived from an EMBL/GenBank/DDBJ whole genome shotgun (WGS) entry which is preliminary data.</text>
</comment>
<dbReference type="InterPro" id="IPR011059">
    <property type="entry name" value="Metal-dep_hydrolase_composite"/>
</dbReference>
<dbReference type="PANTHER" id="PTHR43135">
    <property type="entry name" value="ALPHA-D-RIBOSE 1-METHYLPHOSPHONATE 5-TRIPHOSPHATE DIPHOSPHATASE"/>
    <property type="match status" value="1"/>
</dbReference>
<protein>
    <submittedName>
        <fullName evidence="2">Aryldialkylphosphatase</fullName>
    </submittedName>
</protein>
<dbReference type="Gene3D" id="2.30.40.10">
    <property type="entry name" value="Urease, subunit C, domain 1"/>
    <property type="match status" value="1"/>
</dbReference>
<name>A0A226BWU7_9FIRM</name>
<dbReference type="SUPFAM" id="SSF51338">
    <property type="entry name" value="Composite domain of metallo-dependent hydrolases"/>
    <property type="match status" value="1"/>
</dbReference>
<dbReference type="InterPro" id="IPR051781">
    <property type="entry name" value="Metallo-dep_Hydrolase"/>
</dbReference>
<dbReference type="InterPro" id="IPR057744">
    <property type="entry name" value="OTAase-like"/>
</dbReference>
<evidence type="ECO:0000313" key="2">
    <source>
        <dbReference type="EMBL" id="OWZ83391.1"/>
    </source>
</evidence>
<dbReference type="InterPro" id="IPR006680">
    <property type="entry name" value="Amidohydro-rel"/>
</dbReference>
<sequence>MSKLLIKSVNIIDGDSNELQENMDVLIEGEKISKIKKTISDNEAKQIDGTKKYLVPGLIDTHVHLVWDGSGDPQSKIEKKDHTYLSLTALKQAKSCLYNGITTVRDVGSPGLTVLSLKQAINEQKAVGSNIICSGPAMVMIGGHGWFLGKEVSGEDEIRRKTREVLKEGVDLVKVMATGGIYTDGEEPGAPQLQAKEIEAAVIEAHNQGKKVASHAQGLTGIENSITAGVDSIEHCIFADDNSLQKMKEQDIFMVPTLNVMKRMANIGVAGGLPEFAAKKASQVVKVHQNTFQKALDKGVKIAAGTDLFAPYLPTKEYFNELKLMNELGMSPSQVLRSATSKAAELLDITNRGIIKEGNIADLVLLNNNPLSDIGALKDQYKVIKEGSLI</sequence>
<dbReference type="Proteomes" id="UP000214588">
    <property type="component" value="Unassembled WGS sequence"/>
</dbReference>
<dbReference type="SUPFAM" id="SSF51556">
    <property type="entry name" value="Metallo-dependent hydrolases"/>
    <property type="match status" value="1"/>
</dbReference>
<evidence type="ECO:0000313" key="3">
    <source>
        <dbReference type="Proteomes" id="UP000214588"/>
    </source>
</evidence>
<evidence type="ECO:0000259" key="1">
    <source>
        <dbReference type="Pfam" id="PF01979"/>
    </source>
</evidence>
<dbReference type="CDD" id="cd01299">
    <property type="entry name" value="Met_dep_hydrolase_A"/>
    <property type="match status" value="1"/>
</dbReference>
<proteinExistence type="predicted"/>
<keyword evidence="3" id="KW-1185">Reference proteome</keyword>
<dbReference type="Gene3D" id="3.20.20.140">
    <property type="entry name" value="Metal-dependent hydrolases"/>
    <property type="match status" value="1"/>
</dbReference>
<dbReference type="Pfam" id="PF01979">
    <property type="entry name" value="Amidohydro_1"/>
    <property type="match status" value="1"/>
</dbReference>
<dbReference type="RefSeq" id="WP_089023910.1">
    <property type="nucleotide sequence ID" value="NZ_NIQC01000019.1"/>
</dbReference>
<organism evidence="2 3">
    <name type="scientific">Natranaerobius trueperi</name>
    <dbReference type="NCBI Taxonomy" id="759412"/>
    <lineage>
        <taxon>Bacteria</taxon>
        <taxon>Bacillati</taxon>
        <taxon>Bacillota</taxon>
        <taxon>Clostridia</taxon>
        <taxon>Natranaerobiales</taxon>
        <taxon>Natranaerobiaceae</taxon>
        <taxon>Natranaerobius</taxon>
    </lineage>
</organism>
<reference evidence="2 3" key="1">
    <citation type="submission" date="2017-06" db="EMBL/GenBank/DDBJ databases">
        <title>Draft Genome Sequence of Natranaerobius trueperi halophilic, alkalithermophilic bacteria from soda lakes.</title>
        <authorList>
            <person name="Zhao B."/>
        </authorList>
    </citation>
    <scope>NUCLEOTIDE SEQUENCE [LARGE SCALE GENOMIC DNA]</scope>
    <source>
        <strain evidence="2 3">DSM 18760</strain>
    </source>
</reference>
<dbReference type="PANTHER" id="PTHR43135:SF3">
    <property type="entry name" value="ALPHA-D-RIBOSE 1-METHYLPHOSPHONATE 5-TRIPHOSPHATE DIPHOSPHATASE"/>
    <property type="match status" value="1"/>
</dbReference>
<accession>A0A226BWU7</accession>
<dbReference type="EMBL" id="NIQC01000019">
    <property type="protein sequence ID" value="OWZ83391.1"/>
    <property type="molecule type" value="Genomic_DNA"/>
</dbReference>
<dbReference type="OrthoDB" id="9797498at2"/>
<dbReference type="AlphaFoldDB" id="A0A226BWU7"/>